<keyword evidence="4 9" id="KW-0132">Cell division</keyword>
<evidence type="ECO:0000256" key="5">
    <source>
        <dbReference type="ARBA" id="ARBA00022692"/>
    </source>
</evidence>
<keyword evidence="12" id="KW-1185">Reference proteome</keyword>
<comment type="subcellular location">
    <subcellularLocation>
        <location evidence="9">Cell inner membrane</location>
        <topology evidence="9">Single-pass type II membrane protein</topology>
    </subcellularLocation>
    <subcellularLocation>
        <location evidence="1">Membrane</location>
    </subcellularLocation>
    <text evidence="9">Localizes to the division septum.</text>
</comment>
<evidence type="ECO:0000256" key="1">
    <source>
        <dbReference type="ARBA" id="ARBA00004370"/>
    </source>
</evidence>
<protein>
    <recommendedName>
        <fullName evidence="9">Cell division protein FtsQ</fullName>
    </recommendedName>
</protein>
<dbReference type="PROSITE" id="PS51779">
    <property type="entry name" value="POTRA"/>
    <property type="match status" value="1"/>
</dbReference>
<keyword evidence="5 9" id="KW-0812">Transmembrane</keyword>
<dbReference type="InterPro" id="IPR013685">
    <property type="entry name" value="POTRA_FtsQ_type"/>
</dbReference>
<dbReference type="GO" id="GO:0032153">
    <property type="term" value="C:cell division site"/>
    <property type="evidence" value="ECO:0007669"/>
    <property type="project" value="UniProtKB-UniRule"/>
</dbReference>
<dbReference type="InterPro" id="IPR026579">
    <property type="entry name" value="FtsQ"/>
</dbReference>
<evidence type="ECO:0000256" key="8">
    <source>
        <dbReference type="ARBA" id="ARBA00023306"/>
    </source>
</evidence>
<dbReference type="InterPro" id="IPR045335">
    <property type="entry name" value="FtsQ_C_sf"/>
</dbReference>
<dbReference type="GO" id="GO:0005886">
    <property type="term" value="C:plasma membrane"/>
    <property type="evidence" value="ECO:0007669"/>
    <property type="project" value="UniProtKB-SubCell"/>
</dbReference>
<evidence type="ECO:0000256" key="7">
    <source>
        <dbReference type="ARBA" id="ARBA00023136"/>
    </source>
</evidence>
<evidence type="ECO:0000256" key="4">
    <source>
        <dbReference type="ARBA" id="ARBA00022618"/>
    </source>
</evidence>
<feature type="domain" description="POTRA" evidence="10">
    <location>
        <begin position="104"/>
        <end position="172"/>
    </location>
</feature>
<evidence type="ECO:0000256" key="3">
    <source>
        <dbReference type="ARBA" id="ARBA00022519"/>
    </source>
</evidence>
<sequence>MDGGGRLPRSVNAVMATATSRLPVPAAGPQLLVGERSGRWLRRSRRSAVAVPLAQRLPRRIGTWLALGFLSLSIGAGSVLGGHVEALRRAYGEPHHMLARLVGLGIDRVTISGLTELSEVEVLVAAGIDPKISLAFFDADQARKLLEATPLIREAAVRKLYPGEISITLVERAPYALWQVKGDLFVIAADGTVIDKMDDGRFAHLPLVVGPGANLRAAEYIALRGEAGPLAAHIRAATLVSGRRWTLKLDNGMDVRLPEMQPGVAVKRLAGLESDFRVLDKDLLAIDLRQPDRVVMRLSEEAASARAEQLKSKTKKKGGEA</sequence>
<dbReference type="GO" id="GO:0043093">
    <property type="term" value="P:FtsZ-dependent cytokinesis"/>
    <property type="evidence" value="ECO:0007669"/>
    <property type="project" value="UniProtKB-UniRule"/>
</dbReference>
<comment type="function">
    <text evidence="9">Essential cell division protein.</text>
</comment>
<dbReference type="Proteomes" id="UP000094969">
    <property type="component" value="Chromosome"/>
</dbReference>
<keyword evidence="8 9" id="KW-0131">Cell cycle</keyword>
<name>A0A1D7U7I0_9HYPH</name>
<dbReference type="Gene3D" id="3.10.20.310">
    <property type="entry name" value="membrane protein fhac"/>
    <property type="match status" value="1"/>
</dbReference>
<dbReference type="PANTHER" id="PTHR35851:SF1">
    <property type="entry name" value="CELL DIVISION PROTEIN FTSQ"/>
    <property type="match status" value="1"/>
</dbReference>
<dbReference type="Pfam" id="PF08478">
    <property type="entry name" value="POTRA_1"/>
    <property type="match status" value="1"/>
</dbReference>
<dbReference type="EMBL" id="CP017147">
    <property type="protein sequence ID" value="AOO83299.1"/>
    <property type="molecule type" value="Genomic_DNA"/>
</dbReference>
<dbReference type="Gene3D" id="3.40.50.11690">
    <property type="entry name" value="Cell division protein FtsQ/DivIB"/>
    <property type="match status" value="1"/>
</dbReference>
<dbReference type="OrthoDB" id="9783091at2"/>
<organism evidence="11 12">
    <name type="scientific">Bosea vaviloviae</name>
    <dbReference type="NCBI Taxonomy" id="1526658"/>
    <lineage>
        <taxon>Bacteria</taxon>
        <taxon>Pseudomonadati</taxon>
        <taxon>Pseudomonadota</taxon>
        <taxon>Alphaproteobacteria</taxon>
        <taxon>Hyphomicrobiales</taxon>
        <taxon>Boseaceae</taxon>
        <taxon>Bosea</taxon>
    </lineage>
</organism>
<evidence type="ECO:0000313" key="11">
    <source>
        <dbReference type="EMBL" id="AOO83299.1"/>
    </source>
</evidence>
<comment type="similarity">
    <text evidence="9">Belongs to the FtsQ/DivIB family. FtsQ subfamily.</text>
</comment>
<keyword evidence="6 9" id="KW-1133">Transmembrane helix</keyword>
<evidence type="ECO:0000256" key="9">
    <source>
        <dbReference type="HAMAP-Rule" id="MF_00911"/>
    </source>
</evidence>
<dbReference type="PANTHER" id="PTHR35851">
    <property type="entry name" value="CELL DIVISION PROTEIN FTSQ"/>
    <property type="match status" value="1"/>
</dbReference>
<keyword evidence="2 9" id="KW-1003">Cell membrane</keyword>
<dbReference type="AlphaFoldDB" id="A0A1D7U7I0"/>
<dbReference type="Pfam" id="PF03799">
    <property type="entry name" value="FtsQ_DivIB_C"/>
    <property type="match status" value="1"/>
</dbReference>
<evidence type="ECO:0000256" key="6">
    <source>
        <dbReference type="ARBA" id="ARBA00022989"/>
    </source>
</evidence>
<proteinExistence type="inferred from homology"/>
<accession>A0A1D7U7I0</accession>
<keyword evidence="7 9" id="KW-0472">Membrane</keyword>
<evidence type="ECO:0000313" key="12">
    <source>
        <dbReference type="Proteomes" id="UP000094969"/>
    </source>
</evidence>
<evidence type="ECO:0000259" key="10">
    <source>
        <dbReference type="PROSITE" id="PS51779"/>
    </source>
</evidence>
<gene>
    <name evidence="9" type="primary">ftsQ</name>
    <name evidence="11" type="ORF">BHK69_25180</name>
</gene>
<dbReference type="STRING" id="1526658.BHK69_25180"/>
<dbReference type="InterPro" id="IPR005548">
    <property type="entry name" value="Cell_div_FtsQ/DivIB_C"/>
</dbReference>
<reference evidence="11 12" key="1">
    <citation type="journal article" date="2015" name="Antonie Van Leeuwenhoek">
        <title>Bosea vaviloviae sp. nov., a new species of slow-growing rhizobia isolated from nodules of the relict species Vavilovia formosa (Stev.) Fed.</title>
        <authorList>
            <person name="Safronova V.I."/>
            <person name="Kuznetsova I.G."/>
            <person name="Sazanova A.L."/>
            <person name="Kimeklis A.K."/>
            <person name="Belimov A.A."/>
            <person name="Andronov E.E."/>
            <person name="Pinaev A.G."/>
            <person name="Chizhevskaya E.P."/>
            <person name="Pukhaev A.R."/>
            <person name="Popov K.P."/>
            <person name="Willems A."/>
            <person name="Tikhonovich I.A."/>
        </authorList>
    </citation>
    <scope>NUCLEOTIDE SEQUENCE [LARGE SCALE GENOMIC DNA]</scope>
    <source>
        <strain evidence="11 12">Vaf18</strain>
    </source>
</reference>
<evidence type="ECO:0000256" key="2">
    <source>
        <dbReference type="ARBA" id="ARBA00022475"/>
    </source>
</evidence>
<keyword evidence="3 9" id="KW-0997">Cell inner membrane</keyword>
<dbReference type="InterPro" id="IPR034746">
    <property type="entry name" value="POTRA"/>
</dbReference>
<dbReference type="GO" id="GO:0090529">
    <property type="term" value="P:cell septum assembly"/>
    <property type="evidence" value="ECO:0007669"/>
    <property type="project" value="InterPro"/>
</dbReference>
<dbReference type="KEGG" id="bvv:BHK69_25180"/>
<dbReference type="HAMAP" id="MF_00911">
    <property type="entry name" value="FtsQ_subfam"/>
    <property type="match status" value="1"/>
</dbReference>